<feature type="domain" description="Prolamin-like" evidence="3">
    <location>
        <begin position="137"/>
        <end position="204"/>
    </location>
</feature>
<gene>
    <name evidence="4" type="ORF">V6N11_046764</name>
</gene>
<comment type="caution">
    <text evidence="4">The sequence shown here is derived from an EMBL/GenBank/DDBJ whole genome shotgun (WGS) entry which is preliminary data.</text>
</comment>
<feature type="chain" id="PRO_5045790696" description="Prolamin-like domain-containing protein" evidence="2">
    <location>
        <begin position="24"/>
        <end position="207"/>
    </location>
</feature>
<feature type="signal peptide" evidence="2">
    <location>
        <begin position="1"/>
        <end position="23"/>
    </location>
</feature>
<dbReference type="Pfam" id="PF05617">
    <property type="entry name" value="Prolamin_like"/>
    <property type="match status" value="2"/>
</dbReference>
<protein>
    <recommendedName>
        <fullName evidence="3">Prolamin-like domain-containing protein</fullName>
    </recommendedName>
</protein>
<organism evidence="4 5">
    <name type="scientific">Hibiscus sabdariffa</name>
    <name type="common">roselle</name>
    <dbReference type="NCBI Taxonomy" id="183260"/>
    <lineage>
        <taxon>Eukaryota</taxon>
        <taxon>Viridiplantae</taxon>
        <taxon>Streptophyta</taxon>
        <taxon>Embryophyta</taxon>
        <taxon>Tracheophyta</taxon>
        <taxon>Spermatophyta</taxon>
        <taxon>Magnoliopsida</taxon>
        <taxon>eudicotyledons</taxon>
        <taxon>Gunneridae</taxon>
        <taxon>Pentapetalae</taxon>
        <taxon>rosids</taxon>
        <taxon>malvids</taxon>
        <taxon>Malvales</taxon>
        <taxon>Malvaceae</taxon>
        <taxon>Malvoideae</taxon>
        <taxon>Hibiscus</taxon>
    </lineage>
</organism>
<evidence type="ECO:0000256" key="2">
    <source>
        <dbReference type="SAM" id="SignalP"/>
    </source>
</evidence>
<evidence type="ECO:0000259" key="3">
    <source>
        <dbReference type="Pfam" id="PF05617"/>
    </source>
</evidence>
<keyword evidence="1 2" id="KW-0732">Signal</keyword>
<keyword evidence="5" id="KW-1185">Reference proteome</keyword>
<proteinExistence type="predicted"/>
<feature type="domain" description="Prolamin-like" evidence="3">
    <location>
        <begin position="45"/>
        <end position="106"/>
    </location>
</feature>
<dbReference type="EMBL" id="JBBPBN010002087">
    <property type="protein sequence ID" value="KAK8476741.1"/>
    <property type="molecule type" value="Genomic_DNA"/>
</dbReference>
<dbReference type="PANTHER" id="PTHR31181">
    <property type="entry name" value="EGG CELL-SECRETED PROTEIN 1.4"/>
    <property type="match status" value="1"/>
</dbReference>
<evidence type="ECO:0000256" key="1">
    <source>
        <dbReference type="ARBA" id="ARBA00022729"/>
    </source>
</evidence>
<dbReference type="InterPro" id="IPR008502">
    <property type="entry name" value="Prolamin-like"/>
</dbReference>
<dbReference type="Proteomes" id="UP001396334">
    <property type="component" value="Unassembled WGS sequence"/>
</dbReference>
<name>A0ABR1Z9U3_9ROSI</name>
<accession>A0ABR1Z9U3</accession>
<reference evidence="4 5" key="1">
    <citation type="journal article" date="2024" name="G3 (Bethesda)">
        <title>Genome assembly of Hibiscus sabdariffa L. provides insights into metabolisms of medicinal natural products.</title>
        <authorList>
            <person name="Kim T."/>
        </authorList>
    </citation>
    <scope>NUCLEOTIDE SEQUENCE [LARGE SCALE GENOMIC DNA]</scope>
    <source>
        <strain evidence="4">TK-2024</strain>
        <tissue evidence="4">Old leaves</tissue>
    </source>
</reference>
<evidence type="ECO:0000313" key="4">
    <source>
        <dbReference type="EMBL" id="KAK8476741.1"/>
    </source>
</evidence>
<dbReference type="PANTHER" id="PTHR31181:SF67">
    <property type="entry name" value="PROLAMIN-LIKE PROTEIN (DUF1278)"/>
    <property type="match status" value="1"/>
</dbReference>
<evidence type="ECO:0000313" key="5">
    <source>
        <dbReference type="Proteomes" id="UP001396334"/>
    </source>
</evidence>
<sequence>MSVPRKPSPVLINLAVMALFVAADKAQQLLPPPGQEPFQPGEVQKCWSSLTSIQGCVSDISTSFFQGKTGRIGPGCCQAITQISDSCWHKMFPLNPLFPPFLRTSCSTPTPPAGPKLKAISKVTIPVYGTGSYDVGQCWSSLNKVNGCGTEILESLAGYLALQGTRISPACCRAMVKLGHDCWSKMFPYNSFFPIAEDILWSYCREA</sequence>